<feature type="chain" id="PRO_5043627651" description="VCBS repeat-containing protein" evidence="1">
    <location>
        <begin position="28"/>
        <end position="212"/>
    </location>
</feature>
<sequence>MRSLLLGLSLLPTALLANLPLSGMAQAELIESQKIITAVTGDWNGDGAVDLAMIVETEPTDPMDMHFFLKDKEHNFLRPAEVVRGQIFAEWNGYDRPGYENSDTEPDLTALPNGSIKLYMPAMPIGSERTNETLTIAYRNGAFVVAGFAYDYKNYQRDNVESACDYNVLTGKGTSSKRQPDGTTKQRLVSVEGRIIAFKDWNPGAGFSACGE</sequence>
<proteinExistence type="predicted"/>
<feature type="signal peptide" evidence="1">
    <location>
        <begin position="1"/>
        <end position="27"/>
    </location>
</feature>
<organism evidence="2">
    <name type="scientific">Mesorhizobium sp. WSM2240</name>
    <dbReference type="NCBI Taxonomy" id="3228851"/>
    <lineage>
        <taxon>Bacteria</taxon>
        <taxon>Pseudomonadati</taxon>
        <taxon>Pseudomonadota</taxon>
        <taxon>Alphaproteobacteria</taxon>
        <taxon>Hyphomicrobiales</taxon>
        <taxon>Phyllobacteriaceae</taxon>
        <taxon>Mesorhizobium</taxon>
    </lineage>
</organism>
<keyword evidence="1" id="KW-0732">Signal</keyword>
<dbReference type="RefSeq" id="WP_353641586.1">
    <property type="nucleotide sequence ID" value="NZ_CP159253.1"/>
</dbReference>
<evidence type="ECO:0000313" key="2">
    <source>
        <dbReference type="EMBL" id="XCG50902.1"/>
    </source>
</evidence>
<accession>A0AAU8CVN8</accession>
<reference evidence="2" key="1">
    <citation type="submission" date="2024-06" db="EMBL/GenBank/DDBJ databases">
        <title>Mesorhizobium karijinii sp. nov., a symbiont of the iconic Swainsona formosa from arid Australia.</title>
        <authorList>
            <person name="Hill Y.J."/>
            <person name="Watkin E.L.J."/>
            <person name="O'Hara G.W."/>
            <person name="Terpolilli J."/>
            <person name="Tye M.L."/>
            <person name="Kohlmeier M.G."/>
        </authorList>
    </citation>
    <scope>NUCLEOTIDE SEQUENCE</scope>
    <source>
        <strain evidence="2">WSM2240</strain>
    </source>
</reference>
<dbReference type="EMBL" id="CP159253">
    <property type="protein sequence ID" value="XCG50902.1"/>
    <property type="molecule type" value="Genomic_DNA"/>
</dbReference>
<name>A0AAU8CVN8_9HYPH</name>
<evidence type="ECO:0008006" key="3">
    <source>
        <dbReference type="Google" id="ProtNLM"/>
    </source>
</evidence>
<protein>
    <recommendedName>
        <fullName evidence="3">VCBS repeat-containing protein</fullName>
    </recommendedName>
</protein>
<dbReference type="AlphaFoldDB" id="A0AAU8CVN8"/>
<gene>
    <name evidence="2" type="ORF">ABVK50_10675</name>
</gene>
<evidence type="ECO:0000256" key="1">
    <source>
        <dbReference type="SAM" id="SignalP"/>
    </source>
</evidence>